<evidence type="ECO:0000256" key="2">
    <source>
        <dbReference type="ARBA" id="ARBA00022980"/>
    </source>
</evidence>
<dbReference type="InterPro" id="IPR000054">
    <property type="entry name" value="Ribosomal_eL31"/>
</dbReference>
<dbReference type="PROSITE" id="PS01144">
    <property type="entry name" value="RIBOSOMAL_L31E"/>
    <property type="match status" value="1"/>
</dbReference>
<comment type="similarity">
    <text evidence="1">Belongs to the eukaryotic ribosomal protein eL31 family.</text>
</comment>
<dbReference type="GO" id="GO:0022625">
    <property type="term" value="C:cytosolic large ribosomal subunit"/>
    <property type="evidence" value="ECO:0007669"/>
    <property type="project" value="TreeGrafter"/>
</dbReference>
<dbReference type="AlphaFoldDB" id="A0A7R8WFY0"/>
<evidence type="ECO:0000256" key="5">
    <source>
        <dbReference type="ARBA" id="ARBA00035337"/>
    </source>
</evidence>
<protein>
    <recommendedName>
        <fullName evidence="4">Large ribosomal subunit protein eL31</fullName>
    </recommendedName>
    <alternativeName>
        <fullName evidence="5">60S ribosomal protein L31</fullName>
    </alternativeName>
</protein>
<dbReference type="PANTHER" id="PTHR10956">
    <property type="entry name" value="60S RIBOSOMAL PROTEIN L31"/>
    <property type="match status" value="1"/>
</dbReference>
<dbReference type="PANTHER" id="PTHR10956:SF0">
    <property type="entry name" value="60S RIBOSOMAL PROTEIN L31"/>
    <property type="match status" value="1"/>
</dbReference>
<dbReference type="OrthoDB" id="9739313at2759"/>
<organism evidence="6">
    <name type="scientific">Cyprideis torosa</name>
    <dbReference type="NCBI Taxonomy" id="163714"/>
    <lineage>
        <taxon>Eukaryota</taxon>
        <taxon>Metazoa</taxon>
        <taxon>Ecdysozoa</taxon>
        <taxon>Arthropoda</taxon>
        <taxon>Crustacea</taxon>
        <taxon>Oligostraca</taxon>
        <taxon>Ostracoda</taxon>
        <taxon>Podocopa</taxon>
        <taxon>Podocopida</taxon>
        <taxon>Cytherocopina</taxon>
        <taxon>Cytheroidea</taxon>
        <taxon>Cytherideidae</taxon>
        <taxon>Cyprideis</taxon>
    </lineage>
</organism>
<keyword evidence="3" id="KW-0687">Ribonucleoprotein</keyword>
<dbReference type="InterPro" id="IPR023621">
    <property type="entry name" value="Ribosomal_eL31_dom_sf"/>
</dbReference>
<dbReference type="SMART" id="SM01380">
    <property type="entry name" value="Ribosomal_L31e"/>
    <property type="match status" value="1"/>
</dbReference>
<dbReference type="EMBL" id="OB661606">
    <property type="protein sequence ID" value="CAD7228591.1"/>
    <property type="molecule type" value="Genomic_DNA"/>
</dbReference>
<dbReference type="Pfam" id="PF01198">
    <property type="entry name" value="Ribosomal_L31e"/>
    <property type="match status" value="1"/>
</dbReference>
<evidence type="ECO:0000313" key="6">
    <source>
        <dbReference type="EMBL" id="CAD7228591.1"/>
    </source>
</evidence>
<sequence length="122" mass="14280">MVKGKKEKRVATNEVVTREYTINLHRRIHGVGFKRKAPRAIKEIRKFAKQQMGTEDVRIDARLNKQIWSQGIRNVPHRVRVRLSRRKNEDEESTSQMYTLVTFVPVPSHKGLQTENVDTSED</sequence>
<name>A0A7R8WFY0_9CRUS</name>
<keyword evidence="2" id="KW-0689">Ribosomal protein</keyword>
<proteinExistence type="inferred from homology"/>
<dbReference type="InterPro" id="IPR020052">
    <property type="entry name" value="Ribosomal_eL31_CS"/>
</dbReference>
<evidence type="ECO:0000256" key="1">
    <source>
        <dbReference type="ARBA" id="ARBA00010808"/>
    </source>
</evidence>
<dbReference type="GO" id="GO:0003735">
    <property type="term" value="F:structural constituent of ribosome"/>
    <property type="evidence" value="ECO:0007669"/>
    <property type="project" value="InterPro"/>
</dbReference>
<gene>
    <name evidence="6" type="ORF">CTOB1V02_LOCUS6471</name>
</gene>
<dbReference type="CDD" id="cd00463">
    <property type="entry name" value="Ribosomal_L31e"/>
    <property type="match status" value="1"/>
</dbReference>
<dbReference type="SUPFAM" id="SSF54575">
    <property type="entry name" value="Ribosomal protein L31e"/>
    <property type="match status" value="1"/>
</dbReference>
<evidence type="ECO:0000256" key="3">
    <source>
        <dbReference type="ARBA" id="ARBA00023274"/>
    </source>
</evidence>
<dbReference type="FunFam" id="3.10.440.10:FF:000001">
    <property type="entry name" value="60S ribosomal protein L31"/>
    <property type="match status" value="1"/>
</dbReference>
<dbReference type="GO" id="GO:0002181">
    <property type="term" value="P:cytoplasmic translation"/>
    <property type="evidence" value="ECO:0007669"/>
    <property type="project" value="TreeGrafter"/>
</dbReference>
<accession>A0A7R8WFY0</accession>
<reference evidence="6" key="1">
    <citation type="submission" date="2020-11" db="EMBL/GenBank/DDBJ databases">
        <authorList>
            <person name="Tran Van P."/>
        </authorList>
    </citation>
    <scope>NUCLEOTIDE SEQUENCE</scope>
</reference>
<dbReference type="Gene3D" id="3.10.440.10">
    <property type="match status" value="1"/>
</dbReference>
<dbReference type="NCBIfam" id="NF002258">
    <property type="entry name" value="PRK01192.1-1"/>
    <property type="match status" value="1"/>
</dbReference>
<evidence type="ECO:0000256" key="4">
    <source>
        <dbReference type="ARBA" id="ARBA00035230"/>
    </source>
</evidence>